<dbReference type="OrthoDB" id="21233at2"/>
<protein>
    <submittedName>
        <fullName evidence="2">Membrane protein</fullName>
    </submittedName>
</protein>
<accession>A0A090E0S3</accession>
<dbReference type="RefSeq" id="WP_041017924.1">
    <property type="nucleotide sequence ID" value="NZ_CCEJ010000007.1"/>
</dbReference>
<comment type="caution">
    <text evidence="2">The sequence shown here is derived from an EMBL/GenBank/DDBJ whole genome shotgun (WGS) entry which is preliminary data.</text>
</comment>
<proteinExistence type="predicted"/>
<keyword evidence="1" id="KW-0472">Membrane</keyword>
<feature type="transmembrane region" description="Helical" evidence="1">
    <location>
        <begin position="125"/>
        <end position="149"/>
    </location>
</feature>
<keyword evidence="1" id="KW-1133">Transmembrane helix</keyword>
<feature type="transmembrane region" description="Helical" evidence="1">
    <location>
        <begin position="12"/>
        <end position="35"/>
    </location>
</feature>
<name>A0A090E0S3_9BACT</name>
<reference evidence="2" key="1">
    <citation type="submission" date="2013-12" db="EMBL/GenBank/DDBJ databases">
        <authorList>
            <person name="Linke B."/>
        </authorList>
    </citation>
    <scope>NUCLEOTIDE SEQUENCE [LARGE SCALE GENOMIC DNA]</scope>
    <source>
        <strain evidence="2">CRIB-18</strain>
    </source>
</reference>
<evidence type="ECO:0000256" key="1">
    <source>
        <dbReference type="SAM" id="Phobius"/>
    </source>
</evidence>
<reference evidence="2" key="2">
    <citation type="submission" date="2014-09" db="EMBL/GenBank/DDBJ databases">
        <title>Criblamydia sequanensis harbors a mega-plasmid encoding arsenite resistance.</title>
        <authorList>
            <person name="Bertelli C."/>
            <person name="Goesmann A."/>
            <person name="Greub G."/>
        </authorList>
    </citation>
    <scope>NUCLEOTIDE SEQUENCE [LARGE SCALE GENOMIC DNA]</scope>
    <source>
        <strain evidence="2">CRIB-18</strain>
    </source>
</reference>
<dbReference type="EMBL" id="CCEJ010000007">
    <property type="protein sequence ID" value="CDR34399.1"/>
    <property type="molecule type" value="Genomic_DNA"/>
</dbReference>
<evidence type="ECO:0000313" key="3">
    <source>
        <dbReference type="Proteomes" id="UP000031552"/>
    </source>
</evidence>
<organism evidence="2 3">
    <name type="scientific">Candidatus Criblamydia sequanensis CRIB-18</name>
    <dbReference type="NCBI Taxonomy" id="1437425"/>
    <lineage>
        <taxon>Bacteria</taxon>
        <taxon>Pseudomonadati</taxon>
        <taxon>Chlamydiota</taxon>
        <taxon>Chlamydiia</taxon>
        <taxon>Parachlamydiales</taxon>
        <taxon>Candidatus Criblamydiaceae</taxon>
        <taxon>Candidatus Criblamydia</taxon>
    </lineage>
</organism>
<feature type="transmembrane region" description="Helical" evidence="1">
    <location>
        <begin position="253"/>
        <end position="277"/>
    </location>
</feature>
<dbReference type="AlphaFoldDB" id="A0A090E0S3"/>
<keyword evidence="1" id="KW-0812">Transmembrane</keyword>
<gene>
    <name evidence="2" type="ORF">CSEC_1585</name>
</gene>
<dbReference type="Proteomes" id="UP000031552">
    <property type="component" value="Unassembled WGS sequence"/>
</dbReference>
<sequence>MSPFTFSPFTRFLAILQLCLCFTAFLYYLCSPFLLSRYENRKFLSELEYVMGVNEGMFQNKADEFKGMLSKNQDYFLTLPEDSRAQLQSKRVEILREDSEFSFFQKLYSLFRELFIEEFPFRQTFLAAGFIGALFILLDHPLVFLFLFIGTAAPIIELSTLPTTSKIEVLPTEEFLISHYIDKNFNQEPILSQMKLLQEALDRFFGETFGNSSFFKKEGNFQEQVARGKWLYQTEKLLSKLESPQESASGRTLLIFESLLGMIILTFAFSSKIACLVRTNKAAITGKMTLP</sequence>
<evidence type="ECO:0000313" key="2">
    <source>
        <dbReference type="EMBL" id="CDR34399.1"/>
    </source>
</evidence>
<keyword evidence="3" id="KW-1185">Reference proteome</keyword>